<dbReference type="AlphaFoldDB" id="A0A7K1KZ51"/>
<evidence type="ECO:0000313" key="2">
    <source>
        <dbReference type="EMBL" id="MUN37409.1"/>
    </source>
</evidence>
<dbReference type="EMBL" id="WOFH01000004">
    <property type="protein sequence ID" value="MUN37409.1"/>
    <property type="molecule type" value="Genomic_DNA"/>
</dbReference>
<keyword evidence="3" id="KW-1185">Reference proteome</keyword>
<feature type="region of interest" description="Disordered" evidence="1">
    <location>
        <begin position="21"/>
        <end position="47"/>
    </location>
</feature>
<sequence length="47" mass="5061">MTDERQVLAVLDEVHAEAAAAVPPGAHLPARERDGARRAESFHNRAA</sequence>
<protein>
    <submittedName>
        <fullName evidence="2">Uncharacterized protein</fullName>
    </submittedName>
</protein>
<proteinExistence type="predicted"/>
<accession>A0A7K1KZ51</accession>
<evidence type="ECO:0000313" key="3">
    <source>
        <dbReference type="Proteomes" id="UP000432015"/>
    </source>
</evidence>
<organism evidence="2 3">
    <name type="scientific">Actinomadura litoris</name>
    <dbReference type="NCBI Taxonomy" id="2678616"/>
    <lineage>
        <taxon>Bacteria</taxon>
        <taxon>Bacillati</taxon>
        <taxon>Actinomycetota</taxon>
        <taxon>Actinomycetes</taxon>
        <taxon>Streptosporangiales</taxon>
        <taxon>Thermomonosporaceae</taxon>
        <taxon>Actinomadura</taxon>
    </lineage>
</organism>
<comment type="caution">
    <text evidence="2">The sequence shown here is derived from an EMBL/GenBank/DDBJ whole genome shotgun (WGS) entry which is preliminary data.</text>
</comment>
<dbReference type="RefSeq" id="WP_156216462.1">
    <property type="nucleotide sequence ID" value="NZ_WOFH01000004.1"/>
</dbReference>
<reference evidence="2 3" key="1">
    <citation type="submission" date="2019-11" db="EMBL/GenBank/DDBJ databases">
        <authorList>
            <person name="Cao P."/>
        </authorList>
    </citation>
    <scope>NUCLEOTIDE SEQUENCE [LARGE SCALE GENOMIC DNA]</scope>
    <source>
        <strain evidence="2 3">NEAU-AAG5</strain>
    </source>
</reference>
<feature type="compositionally biased region" description="Basic and acidic residues" evidence="1">
    <location>
        <begin position="29"/>
        <end position="47"/>
    </location>
</feature>
<dbReference type="Proteomes" id="UP000432015">
    <property type="component" value="Unassembled WGS sequence"/>
</dbReference>
<name>A0A7K1KZ51_9ACTN</name>
<gene>
    <name evidence="2" type="ORF">GNZ18_12460</name>
</gene>
<evidence type="ECO:0000256" key="1">
    <source>
        <dbReference type="SAM" id="MobiDB-lite"/>
    </source>
</evidence>